<name>A0A2G5E6A3_AQUCA</name>
<dbReference type="InParanoid" id="A0A2G5E6A3"/>
<keyword evidence="1" id="KW-0472">Membrane</keyword>
<protein>
    <submittedName>
        <fullName evidence="2">Uncharacterized protein</fullName>
    </submittedName>
</protein>
<evidence type="ECO:0000256" key="1">
    <source>
        <dbReference type="SAM" id="Phobius"/>
    </source>
</evidence>
<dbReference type="InterPro" id="IPR004158">
    <property type="entry name" value="DUF247_pln"/>
</dbReference>
<reference evidence="2 3" key="1">
    <citation type="submission" date="2017-09" db="EMBL/GenBank/DDBJ databases">
        <title>WGS assembly of Aquilegia coerulea Goldsmith.</title>
        <authorList>
            <person name="Hodges S."/>
            <person name="Kramer E."/>
            <person name="Nordborg M."/>
            <person name="Tomkins J."/>
            <person name="Borevitz J."/>
            <person name="Derieg N."/>
            <person name="Yan J."/>
            <person name="Mihaltcheva S."/>
            <person name="Hayes R.D."/>
            <person name="Rokhsar D."/>
        </authorList>
    </citation>
    <scope>NUCLEOTIDE SEQUENCE [LARGE SCALE GENOMIC DNA]</scope>
    <source>
        <strain evidence="3">cv. Goldsmith</strain>
    </source>
</reference>
<dbReference type="Pfam" id="PF03140">
    <property type="entry name" value="DUF247"/>
    <property type="match status" value="1"/>
</dbReference>
<keyword evidence="3" id="KW-1185">Reference proteome</keyword>
<feature type="transmembrane region" description="Helical" evidence="1">
    <location>
        <begin position="428"/>
        <end position="452"/>
    </location>
</feature>
<keyword evidence="1" id="KW-1133">Transmembrane helix</keyword>
<dbReference type="PANTHER" id="PTHR31170:SF17">
    <property type="match status" value="1"/>
</dbReference>
<dbReference type="STRING" id="218851.A0A2G5E6A3"/>
<dbReference type="OrthoDB" id="591587at2759"/>
<accession>A0A2G5E6A3</accession>
<evidence type="ECO:0000313" key="3">
    <source>
        <dbReference type="Proteomes" id="UP000230069"/>
    </source>
</evidence>
<organism evidence="2 3">
    <name type="scientific">Aquilegia coerulea</name>
    <name type="common">Rocky mountain columbine</name>
    <dbReference type="NCBI Taxonomy" id="218851"/>
    <lineage>
        <taxon>Eukaryota</taxon>
        <taxon>Viridiplantae</taxon>
        <taxon>Streptophyta</taxon>
        <taxon>Embryophyta</taxon>
        <taxon>Tracheophyta</taxon>
        <taxon>Spermatophyta</taxon>
        <taxon>Magnoliopsida</taxon>
        <taxon>Ranunculales</taxon>
        <taxon>Ranunculaceae</taxon>
        <taxon>Thalictroideae</taxon>
        <taxon>Aquilegia</taxon>
    </lineage>
</organism>
<keyword evidence="1" id="KW-0812">Transmembrane</keyword>
<dbReference type="EMBL" id="KZ305028">
    <property type="protein sequence ID" value="PIA51231.1"/>
    <property type="molecule type" value="Genomic_DNA"/>
</dbReference>
<dbReference type="Proteomes" id="UP000230069">
    <property type="component" value="Unassembled WGS sequence"/>
</dbReference>
<dbReference type="PANTHER" id="PTHR31170">
    <property type="entry name" value="BNAC04G53230D PROTEIN"/>
    <property type="match status" value="1"/>
</dbReference>
<proteinExistence type="predicted"/>
<evidence type="ECO:0000313" key="2">
    <source>
        <dbReference type="EMBL" id="PIA51231.1"/>
    </source>
</evidence>
<gene>
    <name evidence="2" type="ORF">AQUCO_01100221v1</name>
</gene>
<sequence length="456" mass="52755">MEENNHEGETAERNDVTIQIDQDVDNLLVASILSEISRKPPSQCFIYKVPLKFRTKSDNDTYEPRIVSIGPYHHGKESFKTTEEHKKWYVHDLISRNKTPSTSLMDFVQAIRKLEGLARECYAEPINLDSDSFVKMMVFDGCFILELLYKYLERSGERKEENAETDDDEEQGVQSHNNDQILGTTWMVYSLRKDLVLLENQLPFFVLQNLFDLTKDRSRGRSLNELVTHFFNPILPTVGAVETNSNIEGKHILDLLRNHLLPPAQPIRYGDYPSWEYTNSATDLWETGVKFKKKKNVNSLLDITFTDDGVLEIPPFFFGESWTVLLPNLIALEQCRRDYTDQMTSYVILLDSLINSENDVKLLRNAGIIDGLFNEDETVAVAVNNLCKGAIVDRFYYDGLCNRVNTYCKTDWHRWRAILKRDYFNTPWAYFSFLAAVILLLLTLTQTIFSILSYSP</sequence>
<dbReference type="AlphaFoldDB" id="A0A2G5E6A3"/>